<evidence type="ECO:0000313" key="2">
    <source>
        <dbReference type="Proteomes" id="UP000824219"/>
    </source>
</evidence>
<sequence length="83" mass="9076">MSRWKKAGLRQGPALGAHRVLSGYSVEPKAGSDTPSCVQLNSSPYRSLRLTFALTFACFRGTIADCFLTLTELDSASGYKRFL</sequence>
<protein>
    <submittedName>
        <fullName evidence="1">Uncharacterized protein</fullName>
    </submittedName>
</protein>
<reference evidence="1 2" key="1">
    <citation type="submission" date="2021-06" db="EMBL/GenBank/DDBJ databases">
        <title>Chromosome-level genome assembly of the red-tail catfish (Hemibagrus wyckioides).</title>
        <authorList>
            <person name="Shao F."/>
        </authorList>
    </citation>
    <scope>NUCLEOTIDE SEQUENCE [LARGE SCALE GENOMIC DNA]</scope>
    <source>
        <strain evidence="1">EC202008001</strain>
        <tissue evidence="1">Blood</tissue>
    </source>
</reference>
<name>A0A9D3NFR1_9TELE</name>
<dbReference type="AlphaFoldDB" id="A0A9D3NFR1"/>
<gene>
    <name evidence="1" type="ORF">KOW79_015189</name>
</gene>
<dbReference type="EMBL" id="JAHKSW010000018">
    <property type="protein sequence ID" value="KAG7320774.1"/>
    <property type="molecule type" value="Genomic_DNA"/>
</dbReference>
<proteinExistence type="predicted"/>
<comment type="caution">
    <text evidence="1">The sequence shown here is derived from an EMBL/GenBank/DDBJ whole genome shotgun (WGS) entry which is preliminary data.</text>
</comment>
<evidence type="ECO:0000313" key="1">
    <source>
        <dbReference type="EMBL" id="KAG7320774.1"/>
    </source>
</evidence>
<keyword evidence="2" id="KW-1185">Reference proteome</keyword>
<organism evidence="1 2">
    <name type="scientific">Hemibagrus wyckioides</name>
    <dbReference type="NCBI Taxonomy" id="337641"/>
    <lineage>
        <taxon>Eukaryota</taxon>
        <taxon>Metazoa</taxon>
        <taxon>Chordata</taxon>
        <taxon>Craniata</taxon>
        <taxon>Vertebrata</taxon>
        <taxon>Euteleostomi</taxon>
        <taxon>Actinopterygii</taxon>
        <taxon>Neopterygii</taxon>
        <taxon>Teleostei</taxon>
        <taxon>Ostariophysi</taxon>
        <taxon>Siluriformes</taxon>
        <taxon>Bagridae</taxon>
        <taxon>Hemibagrus</taxon>
    </lineage>
</organism>
<dbReference type="Proteomes" id="UP000824219">
    <property type="component" value="Linkage Group LG18"/>
</dbReference>
<accession>A0A9D3NFR1</accession>